<dbReference type="Gene3D" id="3.10.105.10">
    <property type="entry name" value="Dipeptide-binding Protein, Domain 3"/>
    <property type="match status" value="1"/>
</dbReference>
<feature type="chain" id="PRO_5046101836" evidence="5">
    <location>
        <begin position="22"/>
        <end position="547"/>
    </location>
</feature>
<comment type="subcellular location">
    <subcellularLocation>
        <location evidence="1">Cell envelope</location>
    </subcellularLocation>
</comment>
<accession>A0ABP6ZP06</accession>
<evidence type="ECO:0000259" key="6">
    <source>
        <dbReference type="Pfam" id="PF00496"/>
    </source>
</evidence>
<sequence>MRTIRRLTVATTSLLTVAALAACSSGSGSGAQDAASTTPVSGGSATWAVAAEPSCFAPAFDDVLADRAITRNFVDSLVYQEQDGTFSPWLASQWQTSDDGATYTFSLRNDVKFSNGAVLDAAAVKANLDYTRDSAHGSSYAGLLGSVKSIKADGSTLTITLSQADSSLLSSLSSVALGIIDPASIKDGKDLCTPGKKLAGSGPFVLDSYTRGSQVVFKQNTDYAWAPQSLSHDGPAYLDEVTYKFIAEDSTRTGALQSGQVQAISGVPALSVAGLTRSDDITYTDGPASSSTFGLTVNGSSENAPWDNVELRKAFRDSFDLDTIVKAIYKGQKTRAWSWVGKDSAEFDTTLKGSWGNHVDAANTALDAAGWSTRDSEGFRTKDGQRLSLKVTYDADSVRDQRDTLIEAIQDAAKQNTGIEVDFTTPTWAALSADIAAGNWSVYPGSYGKVDYANSVIGTWAGYFYGASQWKPTEAVDLAQDAVTTTDADQYAKALDGIQQYLVNDQALFIPLVESTFQIAAGSALHGTGFDYSSGVPDSNYNVWLSK</sequence>
<dbReference type="EMBL" id="BAAAZO010000005">
    <property type="protein sequence ID" value="GAA3613748.1"/>
    <property type="molecule type" value="Genomic_DNA"/>
</dbReference>
<evidence type="ECO:0000256" key="1">
    <source>
        <dbReference type="ARBA" id="ARBA00004196"/>
    </source>
</evidence>
<feature type="signal peptide" evidence="5">
    <location>
        <begin position="1"/>
        <end position="21"/>
    </location>
</feature>
<dbReference type="RefSeq" id="WP_231488612.1">
    <property type="nucleotide sequence ID" value="NZ_BAAAZO010000005.1"/>
</dbReference>
<evidence type="ECO:0000256" key="2">
    <source>
        <dbReference type="ARBA" id="ARBA00005695"/>
    </source>
</evidence>
<dbReference type="PANTHER" id="PTHR30290:SF10">
    <property type="entry name" value="PERIPLASMIC OLIGOPEPTIDE-BINDING PROTEIN-RELATED"/>
    <property type="match status" value="1"/>
</dbReference>
<keyword evidence="8" id="KW-1185">Reference proteome</keyword>
<dbReference type="InterPro" id="IPR000914">
    <property type="entry name" value="SBP_5_dom"/>
</dbReference>
<dbReference type="PIRSF" id="PIRSF002741">
    <property type="entry name" value="MppA"/>
    <property type="match status" value="1"/>
</dbReference>
<evidence type="ECO:0000256" key="5">
    <source>
        <dbReference type="SAM" id="SignalP"/>
    </source>
</evidence>
<evidence type="ECO:0000256" key="3">
    <source>
        <dbReference type="ARBA" id="ARBA00022448"/>
    </source>
</evidence>
<dbReference type="PANTHER" id="PTHR30290">
    <property type="entry name" value="PERIPLASMIC BINDING COMPONENT OF ABC TRANSPORTER"/>
    <property type="match status" value="1"/>
</dbReference>
<organism evidence="7 8">
    <name type="scientific">Kineosporia mesophila</name>
    <dbReference type="NCBI Taxonomy" id="566012"/>
    <lineage>
        <taxon>Bacteria</taxon>
        <taxon>Bacillati</taxon>
        <taxon>Actinomycetota</taxon>
        <taxon>Actinomycetes</taxon>
        <taxon>Kineosporiales</taxon>
        <taxon>Kineosporiaceae</taxon>
        <taxon>Kineosporia</taxon>
    </lineage>
</organism>
<evidence type="ECO:0000313" key="8">
    <source>
        <dbReference type="Proteomes" id="UP001501074"/>
    </source>
</evidence>
<protein>
    <submittedName>
        <fullName evidence="7">ABC transporter substrate-binding protein</fullName>
    </submittedName>
</protein>
<gene>
    <name evidence="7" type="ORF">GCM10022223_32420</name>
</gene>
<feature type="domain" description="Solute-binding protein family 5" evidence="6">
    <location>
        <begin position="86"/>
        <end position="449"/>
    </location>
</feature>
<dbReference type="Proteomes" id="UP001501074">
    <property type="component" value="Unassembled WGS sequence"/>
</dbReference>
<reference evidence="8" key="1">
    <citation type="journal article" date="2019" name="Int. J. Syst. Evol. Microbiol.">
        <title>The Global Catalogue of Microorganisms (GCM) 10K type strain sequencing project: providing services to taxonomists for standard genome sequencing and annotation.</title>
        <authorList>
            <consortium name="The Broad Institute Genomics Platform"/>
            <consortium name="The Broad Institute Genome Sequencing Center for Infectious Disease"/>
            <person name="Wu L."/>
            <person name="Ma J."/>
        </authorList>
    </citation>
    <scope>NUCLEOTIDE SEQUENCE [LARGE SCALE GENOMIC DNA]</scope>
    <source>
        <strain evidence="8">JCM 16902</strain>
    </source>
</reference>
<comment type="similarity">
    <text evidence="2">Belongs to the bacterial solute-binding protein 5 family.</text>
</comment>
<name>A0ABP6ZP06_9ACTN</name>
<dbReference type="SUPFAM" id="SSF53850">
    <property type="entry name" value="Periplasmic binding protein-like II"/>
    <property type="match status" value="1"/>
</dbReference>
<keyword evidence="3" id="KW-0813">Transport</keyword>
<evidence type="ECO:0000313" key="7">
    <source>
        <dbReference type="EMBL" id="GAA3613748.1"/>
    </source>
</evidence>
<dbReference type="PROSITE" id="PS51257">
    <property type="entry name" value="PROKAR_LIPOPROTEIN"/>
    <property type="match status" value="1"/>
</dbReference>
<dbReference type="Gene3D" id="3.40.190.10">
    <property type="entry name" value="Periplasmic binding protein-like II"/>
    <property type="match status" value="1"/>
</dbReference>
<comment type="caution">
    <text evidence="7">The sequence shown here is derived from an EMBL/GenBank/DDBJ whole genome shotgun (WGS) entry which is preliminary data.</text>
</comment>
<evidence type="ECO:0000256" key="4">
    <source>
        <dbReference type="ARBA" id="ARBA00022729"/>
    </source>
</evidence>
<keyword evidence="4 5" id="KW-0732">Signal</keyword>
<dbReference type="InterPro" id="IPR039424">
    <property type="entry name" value="SBP_5"/>
</dbReference>
<proteinExistence type="inferred from homology"/>
<dbReference type="Pfam" id="PF00496">
    <property type="entry name" value="SBP_bac_5"/>
    <property type="match status" value="1"/>
</dbReference>
<dbReference type="InterPro" id="IPR030678">
    <property type="entry name" value="Peptide/Ni-bd"/>
</dbReference>